<dbReference type="InterPro" id="IPR020084">
    <property type="entry name" value="NUDIX_hydrolase_CS"/>
</dbReference>
<dbReference type="Gene3D" id="3.90.79.10">
    <property type="entry name" value="Nucleoside Triphosphate Pyrophosphohydrolase"/>
    <property type="match status" value="1"/>
</dbReference>
<evidence type="ECO:0000313" key="4">
    <source>
        <dbReference type="Proteomes" id="UP000541154"/>
    </source>
</evidence>
<dbReference type="PANTHER" id="PTHR16099:SF5">
    <property type="entry name" value="NUCLEOTIDE TRIPHOSPHATE DIPHOSPHATASE NUDT15"/>
    <property type="match status" value="1"/>
</dbReference>
<proteinExistence type="predicted"/>
<reference evidence="3 4" key="1">
    <citation type="submission" date="2019-04" db="EMBL/GenBank/DDBJ databases">
        <title>Aspergillus burnettii sp. nov., novel species from soil in southeast Queensland.</title>
        <authorList>
            <person name="Gilchrist C.L.M."/>
            <person name="Pitt J.I."/>
            <person name="Lange L."/>
            <person name="Lacey H.J."/>
            <person name="Vuong D."/>
            <person name="Midgley D.J."/>
            <person name="Greenfield P."/>
            <person name="Bradbury M."/>
            <person name="Lacey E."/>
            <person name="Busk P.K."/>
            <person name="Pilgaard B."/>
            <person name="Chooi Y.H."/>
            <person name="Piggott A.M."/>
        </authorList>
    </citation>
    <scope>NUCLEOTIDE SEQUENCE [LARGE SCALE GENOMIC DNA]</scope>
    <source>
        <strain evidence="3 4">FRR 5400</strain>
    </source>
</reference>
<keyword evidence="4" id="KW-1185">Reference proteome</keyword>
<dbReference type="InterPro" id="IPR015797">
    <property type="entry name" value="NUDIX_hydrolase-like_dom_sf"/>
</dbReference>
<dbReference type="PRINTS" id="PR00502">
    <property type="entry name" value="NUDIXFAMILY"/>
</dbReference>
<dbReference type="SUPFAM" id="SSF55811">
    <property type="entry name" value="Nudix"/>
    <property type="match status" value="1"/>
</dbReference>
<sequence>METLVPLIPTEAERKHSLAQQYLKSAGYLATANLQRDRGRDVQEVNAVRAIPLIDLDPKRIIPERYFPRDGNPEFIFLQKSLLAAIPNSIRQFDSNQYLGNPFQSFFNVLSQMTATGASAESIMDALWRNSDADLIGTEHSTSDSEDDIDKDNADSNLISDTLNSEALRDFLNAALMNMGSFRAWPQGGRPFWTVDHGSIGVYFCYNISGSHKSFRAPVVSLECTSRSIGGINGNSEKPIAFAPPIFAQEVAEMIGGVITQLYKLILRHGDQETFVISIDGPFLYISTAKLPSILETTRIAKNTSKEKSTITTMSTQVPRVGIGAFILNNEGKVLLGKRKGSHGAGTWALPGGHLEFNETFENCAERETLEETGLTIRNVQFLTATNNVMLSENKHYVTVFVGGSIYGDIVEPKLMEPEKCEAWEWVPWEEIVALAQEEIDGKESGDKKKLFSPLVNLVEQRPGFRPSLS</sequence>
<dbReference type="GO" id="GO:0006203">
    <property type="term" value="P:dGTP catabolic process"/>
    <property type="evidence" value="ECO:0007669"/>
    <property type="project" value="TreeGrafter"/>
</dbReference>
<gene>
    <name evidence="3" type="ORF">ETB97_001649</name>
</gene>
<keyword evidence="1" id="KW-0378">Hydrolase</keyword>
<protein>
    <recommendedName>
        <fullName evidence="2">Nudix hydrolase domain-containing protein</fullName>
    </recommendedName>
</protein>
<evidence type="ECO:0000259" key="2">
    <source>
        <dbReference type="PROSITE" id="PS51462"/>
    </source>
</evidence>
<evidence type="ECO:0000313" key="3">
    <source>
        <dbReference type="EMBL" id="KAF5860363.1"/>
    </source>
</evidence>
<dbReference type="Proteomes" id="UP000541154">
    <property type="component" value="Unassembled WGS sequence"/>
</dbReference>
<dbReference type="AlphaFoldDB" id="A0A8H6A0E6"/>
<dbReference type="GO" id="GO:0005829">
    <property type="term" value="C:cytosol"/>
    <property type="evidence" value="ECO:0007669"/>
    <property type="project" value="TreeGrafter"/>
</dbReference>
<evidence type="ECO:0000256" key="1">
    <source>
        <dbReference type="ARBA" id="ARBA00022801"/>
    </source>
</evidence>
<dbReference type="InterPro" id="IPR020476">
    <property type="entry name" value="Nudix_hydrolase"/>
</dbReference>
<name>A0A8H6A0E6_PETAA</name>
<organism evidence="3 4">
    <name type="scientific">Petromyces alliaceus</name>
    <name type="common">Aspergillus alliaceus</name>
    <dbReference type="NCBI Taxonomy" id="209559"/>
    <lineage>
        <taxon>Eukaryota</taxon>
        <taxon>Fungi</taxon>
        <taxon>Dikarya</taxon>
        <taxon>Ascomycota</taxon>
        <taxon>Pezizomycotina</taxon>
        <taxon>Eurotiomycetes</taxon>
        <taxon>Eurotiomycetidae</taxon>
        <taxon>Eurotiales</taxon>
        <taxon>Aspergillaceae</taxon>
        <taxon>Aspergillus</taxon>
        <taxon>Aspergillus subgen. Circumdati</taxon>
    </lineage>
</organism>
<dbReference type="EMBL" id="SPNV01000132">
    <property type="protein sequence ID" value="KAF5860363.1"/>
    <property type="molecule type" value="Genomic_DNA"/>
</dbReference>
<dbReference type="CDD" id="cd04678">
    <property type="entry name" value="NUDIX_MTH2_Nudt15"/>
    <property type="match status" value="1"/>
</dbReference>
<dbReference type="PROSITE" id="PS51462">
    <property type="entry name" value="NUDIX"/>
    <property type="match status" value="1"/>
</dbReference>
<dbReference type="Pfam" id="PF00293">
    <property type="entry name" value="NUDIX"/>
    <property type="match status" value="1"/>
</dbReference>
<dbReference type="FunFam" id="3.90.79.10:FF:000060">
    <property type="entry name" value="Nudix hydrolase 1"/>
    <property type="match status" value="1"/>
</dbReference>
<dbReference type="PANTHER" id="PTHR16099">
    <property type="entry name" value="8-OXO-DGTP DIPHOSPHATES NUDT15"/>
    <property type="match status" value="1"/>
</dbReference>
<comment type="caution">
    <text evidence="3">The sequence shown here is derived from an EMBL/GenBank/DDBJ whole genome shotgun (WGS) entry which is preliminary data.</text>
</comment>
<dbReference type="GO" id="GO:0035539">
    <property type="term" value="F:8-oxo-7,8-dihydrodeoxyguanosine triphosphate pyrophosphatase activity"/>
    <property type="evidence" value="ECO:0007669"/>
    <property type="project" value="TreeGrafter"/>
</dbReference>
<feature type="domain" description="Nudix hydrolase" evidence="2">
    <location>
        <begin position="318"/>
        <end position="449"/>
    </location>
</feature>
<dbReference type="PROSITE" id="PS00893">
    <property type="entry name" value="NUDIX_BOX"/>
    <property type="match status" value="1"/>
</dbReference>
<accession>A0A8H6A0E6</accession>
<dbReference type="InterPro" id="IPR000086">
    <property type="entry name" value="NUDIX_hydrolase_dom"/>
</dbReference>